<feature type="region of interest" description="Disordered" evidence="1">
    <location>
        <begin position="1"/>
        <end position="29"/>
    </location>
</feature>
<reference evidence="3 4" key="1">
    <citation type="journal article" date="2019" name="Microorganisms">
        <title>Systematic Affiliation and Genome Analysis of Subtercola vilae DB165(T) with Particular Emphasis on Cold Adaptation of an Isolate from a High-Altitude Cold Volcano Lake.</title>
        <authorList>
            <person name="Villalobos A.S."/>
            <person name="Wiese J."/>
            <person name="Imhoff J.F."/>
            <person name="Dorador C."/>
            <person name="Keller A."/>
            <person name="Hentschel U."/>
        </authorList>
    </citation>
    <scope>NUCLEOTIDE SEQUENCE [LARGE SCALE GENOMIC DNA]</scope>
    <source>
        <strain evidence="3 4">DB165</strain>
    </source>
</reference>
<gene>
    <name evidence="3" type="ORF">D4765_06055</name>
</gene>
<evidence type="ECO:0000313" key="3">
    <source>
        <dbReference type="EMBL" id="TIH38661.1"/>
    </source>
</evidence>
<feature type="compositionally biased region" description="Polar residues" evidence="1">
    <location>
        <begin position="8"/>
        <end position="29"/>
    </location>
</feature>
<comment type="caution">
    <text evidence="3">The sequence shown here is derived from an EMBL/GenBank/DDBJ whole genome shotgun (WGS) entry which is preliminary data.</text>
</comment>
<evidence type="ECO:0000313" key="4">
    <source>
        <dbReference type="Proteomes" id="UP000306192"/>
    </source>
</evidence>
<dbReference type="AlphaFoldDB" id="A0A4T2C5W6"/>
<dbReference type="Proteomes" id="UP000306192">
    <property type="component" value="Unassembled WGS sequence"/>
</dbReference>
<name>A0A4T2C5W6_9MICO</name>
<dbReference type="InterPro" id="IPR026835">
    <property type="entry name" value="YqcG_C"/>
</dbReference>
<feature type="domain" description="Toxin YqcG C-terminal" evidence="2">
    <location>
        <begin position="41"/>
        <end position="106"/>
    </location>
</feature>
<protein>
    <recommendedName>
        <fullName evidence="2">Toxin YqcG C-terminal domain-containing protein</fullName>
    </recommendedName>
</protein>
<dbReference type="OrthoDB" id="4981820at2"/>
<accession>A0A4T2C5W6</accession>
<sequence length="115" mass="12516">MLDHPESISGTNARGQLASRSSWRDQTVQGAWDQAVDAPQGGKFCPSCGTTVNVAPKSGIARDWDMSHNPSWTNRTFEPDIVRSAVIDDYNEGVMLECPQCNRSAGNNDSRFGGQ</sequence>
<proteinExistence type="predicted"/>
<evidence type="ECO:0000259" key="2">
    <source>
        <dbReference type="Pfam" id="PF14410"/>
    </source>
</evidence>
<dbReference type="EMBL" id="QYRT01000008">
    <property type="protein sequence ID" value="TIH38661.1"/>
    <property type="molecule type" value="Genomic_DNA"/>
</dbReference>
<organism evidence="3 4">
    <name type="scientific">Subtercola vilae</name>
    <dbReference type="NCBI Taxonomy" id="2056433"/>
    <lineage>
        <taxon>Bacteria</taxon>
        <taxon>Bacillati</taxon>
        <taxon>Actinomycetota</taxon>
        <taxon>Actinomycetes</taxon>
        <taxon>Micrococcales</taxon>
        <taxon>Microbacteriaceae</taxon>
        <taxon>Subtercola</taxon>
    </lineage>
</organism>
<evidence type="ECO:0000256" key="1">
    <source>
        <dbReference type="SAM" id="MobiDB-lite"/>
    </source>
</evidence>
<keyword evidence="4" id="KW-1185">Reference proteome</keyword>
<dbReference type="Pfam" id="PF14410">
    <property type="entry name" value="GH-E"/>
    <property type="match status" value="1"/>
</dbReference>